<evidence type="ECO:0000313" key="2">
    <source>
        <dbReference type="EMBL" id="OKY95947.1"/>
    </source>
</evidence>
<evidence type="ECO:0008006" key="4">
    <source>
        <dbReference type="Google" id="ProtNLM"/>
    </source>
</evidence>
<sequence>MKQIALILTLLLAAAGASAQEVFIGADFDTRFDNREHSDCNIDDSHTFFSMRLTPKAGVIWSEKNRLVVAVDLLQDFGDKEHKFLSKVDPQIYYQFNSKTAQAVAGIFPRSLLLARYDPFFLGSAYSFYNNRIQGLAAHYKSQTGSFIEFAIDWEGMRSYQTREKFRILSGGEYKGRHWYGGYVMTLLHYAKTDNTELDEGVVDHILLNPYVGYRYEGAYTFDARLGYLQSLQRDRRTEEGWKAPKGGRLTLSVSRWGVCLLNELYVGENMLPFWDIYGTGLYASGPFYATPKKIYNQTAVTYNRRFFNNTVGVSAGFYFHYDGVGLGLQQILKVSVNLQKTVYRPKK</sequence>
<comment type="caution">
    <text evidence="2">The sequence shown here is derived from an EMBL/GenBank/DDBJ whole genome shotgun (WGS) entry which is preliminary data.</text>
</comment>
<reference evidence="2 3" key="1">
    <citation type="journal article" date="2016" name="Nat. Biotechnol.">
        <title>Measurement of bacterial replication rates in microbial communities.</title>
        <authorList>
            <person name="Brown C.T."/>
            <person name="Olm M.R."/>
            <person name="Thomas B.C."/>
            <person name="Banfield J.F."/>
        </authorList>
    </citation>
    <scope>NUCLEOTIDE SEQUENCE [LARGE SCALE GENOMIC DNA]</scope>
    <source>
        <strain evidence="2">CAG:67_53_122</strain>
    </source>
</reference>
<dbReference type="EMBL" id="MNQH01000003">
    <property type="protein sequence ID" value="OKY95947.1"/>
    <property type="molecule type" value="Genomic_DNA"/>
</dbReference>
<organism evidence="2 3">
    <name type="scientific">Alistipes putredinis</name>
    <dbReference type="NCBI Taxonomy" id="28117"/>
    <lineage>
        <taxon>Bacteria</taxon>
        <taxon>Pseudomonadati</taxon>
        <taxon>Bacteroidota</taxon>
        <taxon>Bacteroidia</taxon>
        <taxon>Bacteroidales</taxon>
        <taxon>Rikenellaceae</taxon>
        <taxon>Alistipes</taxon>
    </lineage>
</organism>
<dbReference type="RefSeq" id="WP_195403285.1">
    <property type="nucleotide sequence ID" value="NZ_CAJJWD010000007.1"/>
</dbReference>
<keyword evidence="1" id="KW-0732">Signal</keyword>
<feature type="signal peptide" evidence="1">
    <location>
        <begin position="1"/>
        <end position="19"/>
    </location>
</feature>
<feature type="chain" id="PRO_5010315981" description="DUF4421 domain-containing protein" evidence="1">
    <location>
        <begin position="20"/>
        <end position="348"/>
    </location>
</feature>
<dbReference type="STRING" id="28117.BHV66_03070"/>
<evidence type="ECO:0000313" key="3">
    <source>
        <dbReference type="Proteomes" id="UP000187417"/>
    </source>
</evidence>
<dbReference type="Proteomes" id="UP000187417">
    <property type="component" value="Unassembled WGS sequence"/>
</dbReference>
<gene>
    <name evidence="2" type="ORF">BHV66_03070</name>
</gene>
<name>A0A1Q6FAQ1_9BACT</name>
<evidence type="ECO:0000256" key="1">
    <source>
        <dbReference type="SAM" id="SignalP"/>
    </source>
</evidence>
<proteinExistence type="predicted"/>
<protein>
    <recommendedName>
        <fullName evidence="4">DUF4421 domain-containing protein</fullName>
    </recommendedName>
</protein>
<dbReference type="AlphaFoldDB" id="A0A1Q6FAQ1"/>
<accession>A0A1Q6FAQ1</accession>